<organism evidence="7 8">
    <name type="scientific">Moorella mulderi DSM 14980</name>
    <dbReference type="NCBI Taxonomy" id="1122241"/>
    <lineage>
        <taxon>Bacteria</taxon>
        <taxon>Bacillati</taxon>
        <taxon>Bacillota</taxon>
        <taxon>Clostridia</taxon>
        <taxon>Neomoorellales</taxon>
        <taxon>Neomoorellaceae</taxon>
        <taxon>Neomoorella</taxon>
    </lineage>
</organism>
<dbReference type="RefSeq" id="WP_062285815.1">
    <property type="nucleotide sequence ID" value="NZ_LTBC01000019.1"/>
</dbReference>
<dbReference type="InterPro" id="IPR016156">
    <property type="entry name" value="FAD/NAD-linked_Rdtase_dimer_sf"/>
</dbReference>
<keyword evidence="3" id="KW-0285">Flavoprotein</keyword>
<dbReference type="EC" id="1.18.1.-" evidence="7"/>
<dbReference type="Pfam" id="PF07992">
    <property type="entry name" value="Pyr_redox_2"/>
    <property type="match status" value="1"/>
</dbReference>
<evidence type="ECO:0000259" key="5">
    <source>
        <dbReference type="Pfam" id="PF02852"/>
    </source>
</evidence>
<dbReference type="GO" id="GO:0016491">
    <property type="term" value="F:oxidoreductase activity"/>
    <property type="evidence" value="ECO:0007669"/>
    <property type="project" value="UniProtKB-KW"/>
</dbReference>
<dbReference type="SUPFAM" id="SSF55424">
    <property type="entry name" value="FAD/NAD-linked reductases, dimerisation (C-terminal) domain"/>
    <property type="match status" value="1"/>
</dbReference>
<dbReference type="InterPro" id="IPR004099">
    <property type="entry name" value="Pyr_nucl-diS_OxRdtase_dimer"/>
</dbReference>
<dbReference type="AlphaFoldDB" id="A0A151ATF5"/>
<comment type="caution">
    <text evidence="7">The sequence shown here is derived from an EMBL/GenBank/DDBJ whole genome shotgun (WGS) entry which is preliminary data.</text>
</comment>
<dbReference type="Gene3D" id="3.50.50.60">
    <property type="entry name" value="FAD/NAD(P)-binding domain"/>
    <property type="match status" value="2"/>
</dbReference>
<keyword evidence="8" id="KW-1185">Reference proteome</keyword>
<dbReference type="Pfam" id="PF02852">
    <property type="entry name" value="Pyr_redox_dim"/>
    <property type="match status" value="1"/>
</dbReference>
<dbReference type="EMBL" id="LTBC01000019">
    <property type="protein sequence ID" value="KYH30872.1"/>
    <property type="molecule type" value="Genomic_DNA"/>
</dbReference>
<keyword evidence="7" id="KW-0560">Oxidoreductase</keyword>
<dbReference type="InterPro" id="IPR036188">
    <property type="entry name" value="FAD/NAD-bd_sf"/>
</dbReference>
<dbReference type="Gene3D" id="3.30.390.30">
    <property type="match status" value="1"/>
</dbReference>
<gene>
    <name evidence="7" type="primary">thcD_2</name>
    <name evidence="7" type="ORF">MOMUL_28430</name>
</gene>
<feature type="domain" description="FAD/NAD(P)-binding" evidence="6">
    <location>
        <begin position="5"/>
        <end position="302"/>
    </location>
</feature>
<evidence type="ECO:0000256" key="2">
    <source>
        <dbReference type="ARBA" id="ARBA00009130"/>
    </source>
</evidence>
<comment type="cofactor">
    <cofactor evidence="1">
        <name>FAD</name>
        <dbReference type="ChEBI" id="CHEBI:57692"/>
    </cofactor>
</comment>
<protein>
    <submittedName>
        <fullName evidence="7">Rhodocoxin reductase</fullName>
        <ecNumber evidence="7">1.18.1.-</ecNumber>
    </submittedName>
</protein>
<evidence type="ECO:0000313" key="8">
    <source>
        <dbReference type="Proteomes" id="UP000075670"/>
    </source>
</evidence>
<comment type="similarity">
    <text evidence="2">Belongs to the class-III pyridine nucleotide-disulfide oxidoreductase family.</text>
</comment>
<dbReference type="PRINTS" id="PR00411">
    <property type="entry name" value="PNDRDTASEI"/>
</dbReference>
<dbReference type="SUPFAM" id="SSF51905">
    <property type="entry name" value="FAD/NAD(P)-binding domain"/>
    <property type="match status" value="1"/>
</dbReference>
<dbReference type="PATRIC" id="fig|1122241.3.peg.3026"/>
<evidence type="ECO:0000259" key="6">
    <source>
        <dbReference type="Pfam" id="PF07992"/>
    </source>
</evidence>
<evidence type="ECO:0000256" key="4">
    <source>
        <dbReference type="ARBA" id="ARBA00022827"/>
    </source>
</evidence>
<feature type="domain" description="Pyridine nucleotide-disulphide oxidoreductase dimerisation" evidence="5">
    <location>
        <begin position="324"/>
        <end position="426"/>
    </location>
</feature>
<name>A0A151ATF5_9FIRM</name>
<dbReference type="PANTHER" id="PTHR43429">
    <property type="entry name" value="PYRIDINE NUCLEOTIDE-DISULFIDE OXIDOREDUCTASE DOMAIN-CONTAINING"/>
    <property type="match status" value="1"/>
</dbReference>
<reference evidence="7 8" key="1">
    <citation type="submission" date="2016-02" db="EMBL/GenBank/DDBJ databases">
        <title>Genome sequence of Moorella mulderi DSM 14980.</title>
        <authorList>
            <person name="Poehlein A."/>
            <person name="Daniel R."/>
        </authorList>
    </citation>
    <scope>NUCLEOTIDE SEQUENCE [LARGE SCALE GENOMIC DNA]</scope>
    <source>
        <strain evidence="7 8">DSM 14980</strain>
    </source>
</reference>
<dbReference type="Proteomes" id="UP000075670">
    <property type="component" value="Unassembled WGS sequence"/>
</dbReference>
<proteinExistence type="inferred from homology"/>
<evidence type="ECO:0000256" key="1">
    <source>
        <dbReference type="ARBA" id="ARBA00001974"/>
    </source>
</evidence>
<dbReference type="OrthoDB" id="9802028at2"/>
<evidence type="ECO:0000313" key="7">
    <source>
        <dbReference type="EMBL" id="KYH30872.1"/>
    </source>
</evidence>
<dbReference type="InterPro" id="IPR023753">
    <property type="entry name" value="FAD/NAD-binding_dom"/>
</dbReference>
<dbReference type="PRINTS" id="PR00368">
    <property type="entry name" value="FADPNR"/>
</dbReference>
<keyword evidence="4" id="KW-0274">FAD</keyword>
<evidence type="ECO:0000256" key="3">
    <source>
        <dbReference type="ARBA" id="ARBA00022630"/>
    </source>
</evidence>
<accession>A0A151ATF5</accession>
<dbReference type="PANTHER" id="PTHR43429:SF3">
    <property type="entry name" value="NITRITE REDUCTASE [NAD(P)H]"/>
    <property type="match status" value="1"/>
</dbReference>
<sequence length="447" mass="46934">MKGTDVLVIGGSAAGLTAAITAKRYFKDKKVTVVRKEEKVLVPCGIPYIFGTVGSPDKNLIPDATLVNNGIELVIDEVIGIDRQSKAVSTVKSGSITYDKLVLATGSSPVVPPVKGADLEGVFVVKKDVAYLENLKSALDKARNLVIVGGGFIGVEFADECRKGRELNVTIVELLPHCLALAFDDEVCTLAEDKLRSQGINIITGTKVEEFLGNGKVEQVRLSNGETLPADVVIFGIGVAPNIELAQMAGLKVDNRFGIWVDDYMRTSDPSIFAIGDCAEKSSFFGHGPSLIKLASVATHEARVAGANLFGLRRARGAAVGVFSTIVGDLALGSVGLTERAAREAGIEVVTGTAKAPDRHPGSMPGTRELGVKLIFTKDTGVIVGGQAYGGTAVGELTNLLAAAVQHKMRADELETMQVGTHPALTASPVAYQVTNAAEDAVLKLRS</sequence>
<dbReference type="InterPro" id="IPR050260">
    <property type="entry name" value="FAD-bd_OxRdtase"/>
</dbReference>